<keyword evidence="3" id="KW-1185">Reference proteome</keyword>
<sequence length="110" mass="12353">MTDAFQVRTRVRQSYLLSSFLFLLVVDWIIKTSTSEGKYGIQWAAQNNLDDLDFSDDLAFLSRTQEQMQMKTASVAANSASVGLNIHKGKSKILKYNTEKSNKITLDGKA</sequence>
<name>A0A3P7XV21_9TREM</name>
<reference evidence="2 3" key="1">
    <citation type="submission" date="2018-11" db="EMBL/GenBank/DDBJ databases">
        <authorList>
            <consortium name="Pathogen Informatics"/>
        </authorList>
    </citation>
    <scope>NUCLEOTIDE SEQUENCE [LARGE SCALE GENOMIC DNA]</scope>
    <source>
        <strain evidence="2 3">Zambia</strain>
    </source>
</reference>
<organism evidence="2 3">
    <name type="scientific">Schistosoma margrebowiei</name>
    <dbReference type="NCBI Taxonomy" id="48269"/>
    <lineage>
        <taxon>Eukaryota</taxon>
        <taxon>Metazoa</taxon>
        <taxon>Spiralia</taxon>
        <taxon>Lophotrochozoa</taxon>
        <taxon>Platyhelminthes</taxon>
        <taxon>Trematoda</taxon>
        <taxon>Digenea</taxon>
        <taxon>Strigeidida</taxon>
        <taxon>Schistosomatoidea</taxon>
        <taxon>Schistosomatidae</taxon>
        <taxon>Schistosoma</taxon>
    </lineage>
</organism>
<keyword evidence="1" id="KW-0472">Membrane</keyword>
<evidence type="ECO:0008006" key="4">
    <source>
        <dbReference type="Google" id="ProtNLM"/>
    </source>
</evidence>
<dbReference type="PANTHER" id="PTHR47027">
    <property type="entry name" value="REVERSE TRANSCRIPTASE DOMAIN-CONTAINING PROTEIN"/>
    <property type="match status" value="1"/>
</dbReference>
<keyword evidence="1" id="KW-0812">Transmembrane</keyword>
<dbReference type="EMBL" id="UZAI01001451">
    <property type="protein sequence ID" value="VDO62084.1"/>
    <property type="molecule type" value="Genomic_DNA"/>
</dbReference>
<protein>
    <recommendedName>
        <fullName evidence="4">Reverse transcriptase domain-containing protein</fullName>
    </recommendedName>
</protein>
<gene>
    <name evidence="2" type="ORF">SMRZ_LOCUS4536</name>
</gene>
<accession>A0A3P7XV21</accession>
<evidence type="ECO:0000313" key="2">
    <source>
        <dbReference type="EMBL" id="VDO62084.1"/>
    </source>
</evidence>
<evidence type="ECO:0000313" key="3">
    <source>
        <dbReference type="Proteomes" id="UP000277204"/>
    </source>
</evidence>
<dbReference type="AlphaFoldDB" id="A0A3P7XV21"/>
<dbReference type="PANTHER" id="PTHR47027:SF25">
    <property type="entry name" value="REVERSE TRANSCRIPTASE DOMAIN-CONTAINING PROTEIN"/>
    <property type="match status" value="1"/>
</dbReference>
<dbReference type="Proteomes" id="UP000277204">
    <property type="component" value="Unassembled WGS sequence"/>
</dbReference>
<keyword evidence="1" id="KW-1133">Transmembrane helix</keyword>
<feature type="transmembrane region" description="Helical" evidence="1">
    <location>
        <begin position="12"/>
        <end position="30"/>
    </location>
</feature>
<proteinExistence type="predicted"/>
<evidence type="ECO:0000256" key="1">
    <source>
        <dbReference type="SAM" id="Phobius"/>
    </source>
</evidence>